<accession>A0AAV2DBU5</accession>
<dbReference type="Proteomes" id="UP001497516">
    <property type="component" value="Chromosome 2"/>
</dbReference>
<name>A0AAV2DBU5_9ROSI</name>
<organism evidence="1 2">
    <name type="scientific">Linum trigynum</name>
    <dbReference type="NCBI Taxonomy" id="586398"/>
    <lineage>
        <taxon>Eukaryota</taxon>
        <taxon>Viridiplantae</taxon>
        <taxon>Streptophyta</taxon>
        <taxon>Embryophyta</taxon>
        <taxon>Tracheophyta</taxon>
        <taxon>Spermatophyta</taxon>
        <taxon>Magnoliopsida</taxon>
        <taxon>eudicotyledons</taxon>
        <taxon>Gunneridae</taxon>
        <taxon>Pentapetalae</taxon>
        <taxon>rosids</taxon>
        <taxon>fabids</taxon>
        <taxon>Malpighiales</taxon>
        <taxon>Linaceae</taxon>
        <taxon>Linum</taxon>
    </lineage>
</organism>
<dbReference type="EMBL" id="OZ034815">
    <property type="protein sequence ID" value="CAL1370684.1"/>
    <property type="molecule type" value="Genomic_DNA"/>
</dbReference>
<keyword evidence="2" id="KW-1185">Reference proteome</keyword>
<reference evidence="1 2" key="1">
    <citation type="submission" date="2024-04" db="EMBL/GenBank/DDBJ databases">
        <authorList>
            <person name="Fracassetti M."/>
        </authorList>
    </citation>
    <scope>NUCLEOTIDE SEQUENCE [LARGE SCALE GENOMIC DNA]</scope>
</reference>
<evidence type="ECO:0000313" key="1">
    <source>
        <dbReference type="EMBL" id="CAL1370684.1"/>
    </source>
</evidence>
<evidence type="ECO:0000313" key="2">
    <source>
        <dbReference type="Proteomes" id="UP001497516"/>
    </source>
</evidence>
<sequence>MGGVSVLLVCTLLDARNLKKVGIRRTISKLCCRWPKKEFGKERLWRLVSVDWTMTGSTFSLLRFKRS</sequence>
<protein>
    <submittedName>
        <fullName evidence="1">Uncharacterized protein</fullName>
    </submittedName>
</protein>
<gene>
    <name evidence="1" type="ORF">LTRI10_LOCUS12792</name>
</gene>
<dbReference type="AlphaFoldDB" id="A0AAV2DBU5"/>
<proteinExistence type="predicted"/>